<dbReference type="Proteomes" id="UP001204953">
    <property type="component" value="Unassembled WGS sequence"/>
</dbReference>
<reference evidence="1" key="1">
    <citation type="submission" date="2022-06" db="EMBL/GenBank/DDBJ databases">
        <title>New cyanobacteria of genus Symplocastrum in benthos of Lake Baikal.</title>
        <authorList>
            <person name="Sorokovikova E."/>
            <person name="Tikhonova I."/>
            <person name="Krasnopeev A."/>
            <person name="Evseev P."/>
            <person name="Gladkikh A."/>
            <person name="Belykh O."/>
        </authorList>
    </citation>
    <scope>NUCLEOTIDE SEQUENCE</scope>
    <source>
        <strain evidence="1">BBK-W-15</strain>
    </source>
</reference>
<dbReference type="EMBL" id="JAMZMM010000063">
    <property type="protein sequence ID" value="MCP2728600.1"/>
    <property type="molecule type" value="Genomic_DNA"/>
</dbReference>
<accession>A0AAE3GQ24</accession>
<dbReference type="InterPro" id="IPR010985">
    <property type="entry name" value="Ribbon_hlx_hlx"/>
</dbReference>
<dbReference type="AlphaFoldDB" id="A0AAE3GQ24"/>
<dbReference type="GO" id="GO:0006355">
    <property type="term" value="P:regulation of DNA-templated transcription"/>
    <property type="evidence" value="ECO:0007669"/>
    <property type="project" value="InterPro"/>
</dbReference>
<gene>
    <name evidence="1" type="ORF">NJ959_08965</name>
</gene>
<organism evidence="1 2">
    <name type="scientific">Limnofasciculus baicalensis BBK-W-15</name>
    <dbReference type="NCBI Taxonomy" id="2699891"/>
    <lineage>
        <taxon>Bacteria</taxon>
        <taxon>Bacillati</taxon>
        <taxon>Cyanobacteriota</taxon>
        <taxon>Cyanophyceae</taxon>
        <taxon>Coleofasciculales</taxon>
        <taxon>Coleofasciculaceae</taxon>
        <taxon>Limnofasciculus</taxon>
        <taxon>Limnofasciculus baicalensis</taxon>
    </lineage>
</organism>
<protein>
    <submittedName>
        <fullName evidence="1">Uncharacterized protein</fullName>
    </submittedName>
</protein>
<proteinExistence type="predicted"/>
<comment type="caution">
    <text evidence="1">The sequence shown here is derived from an EMBL/GenBank/DDBJ whole genome shotgun (WGS) entry which is preliminary data.</text>
</comment>
<evidence type="ECO:0000313" key="2">
    <source>
        <dbReference type="Proteomes" id="UP001204953"/>
    </source>
</evidence>
<dbReference type="SUPFAM" id="SSF47598">
    <property type="entry name" value="Ribbon-helix-helix"/>
    <property type="match status" value="1"/>
</dbReference>
<keyword evidence="2" id="KW-1185">Reference proteome</keyword>
<evidence type="ECO:0000313" key="1">
    <source>
        <dbReference type="EMBL" id="MCP2728600.1"/>
    </source>
</evidence>
<name>A0AAE3GQ24_9CYAN</name>
<dbReference type="RefSeq" id="WP_254011393.1">
    <property type="nucleotide sequence ID" value="NZ_JAMZMM010000063.1"/>
</dbReference>
<sequence length="80" mass="9228">MQITIQLPDELEQHLARCANQLNISLENFILESLEQLTQSSKTKVSEWSDAILSYTGTPDFPAFELYREDLLPPPEMELF</sequence>